<keyword evidence="9" id="KW-0540">Nuclease</keyword>
<dbReference type="InterPro" id="IPR012340">
    <property type="entry name" value="NA-bd_OB-fold"/>
</dbReference>
<evidence type="ECO:0000259" key="16">
    <source>
        <dbReference type="SMART" id="SM00316"/>
    </source>
</evidence>
<keyword evidence="10" id="KW-0479">Metal-binding</keyword>
<keyword evidence="14" id="KW-0460">Magnesium</keyword>
<evidence type="ECO:0000256" key="10">
    <source>
        <dbReference type="ARBA" id="ARBA00022723"/>
    </source>
</evidence>
<dbReference type="GO" id="GO:0006364">
    <property type="term" value="P:rRNA processing"/>
    <property type="evidence" value="ECO:0007669"/>
    <property type="project" value="UniProtKB-KW"/>
</dbReference>
<keyword evidence="6" id="KW-0698">rRNA processing</keyword>
<accession>A0A251XAJ0</accession>
<organism evidence="17 18">
    <name type="scientific">Thioflexithrix psekupsensis</name>
    <dbReference type="NCBI Taxonomy" id="1570016"/>
    <lineage>
        <taxon>Bacteria</taxon>
        <taxon>Pseudomonadati</taxon>
        <taxon>Pseudomonadota</taxon>
        <taxon>Gammaproteobacteria</taxon>
        <taxon>Thiotrichales</taxon>
        <taxon>Thioflexithrix</taxon>
    </lineage>
</organism>
<dbReference type="InterPro" id="IPR048583">
    <property type="entry name" value="RNase_E_G_thioredoxin-like"/>
</dbReference>
<dbReference type="GO" id="GO:0004519">
    <property type="term" value="F:endonuclease activity"/>
    <property type="evidence" value="ECO:0007669"/>
    <property type="project" value="UniProtKB-KW"/>
</dbReference>
<sequence length="535" mass="60637">MSEEILINVTPRETRVAVVENGVLQEVFIERRSKRGLVSNIYKGKVCRVLPGMQAAFVDIGLERAAFLHASDIVLSLNPNESVRKADLSISDLLYEGQHIVVQVIKDPLGTKGARLTTHISIPSRYLVFIPYSANTIGISTRIENEEERRRLKTIVMRQMGMIPSDIQNTETLMATETPNPPKTETSSDNEFVVVQTIEVPANQTAPCGRYGFIIRTAAEGADEAMLVSDMNFLCRLWKDVCEKSDKVQAPALIYEDFSLIFRTIRDLVGSSVEKVRIDSREMYQEVIKFTEKFLTDLTPQISHYPGERPIFDLYSIEDEIGRALERKVQLKSGGYLVIDQTEAMTTIDVNTGAYVGSRNLEETIFKTNLEAAQAIARQLRLRNLGGIIILDFIDMIDAEHRRQVLKTLEKCLEKDHTKSHISEVSSLGLVQMTRKRTRESLEHVLCQTCPTCGGRGTIKTAETVCYEVFREILREARQFENQRFLVIASQEVVDMMTDEESDNVAELEVFIGRPIRFQAEHSYTQEQYDIVLIA</sequence>
<dbReference type="GO" id="GO:0005737">
    <property type="term" value="C:cytoplasm"/>
    <property type="evidence" value="ECO:0007669"/>
    <property type="project" value="UniProtKB-SubCell"/>
</dbReference>
<dbReference type="GO" id="GO:0019843">
    <property type="term" value="F:rRNA binding"/>
    <property type="evidence" value="ECO:0007669"/>
    <property type="project" value="UniProtKB-KW"/>
</dbReference>
<dbReference type="GO" id="GO:0008033">
    <property type="term" value="P:tRNA processing"/>
    <property type="evidence" value="ECO:0007669"/>
    <property type="project" value="UniProtKB-KW"/>
</dbReference>
<evidence type="ECO:0000256" key="2">
    <source>
        <dbReference type="ARBA" id="ARBA00004496"/>
    </source>
</evidence>
<proteinExistence type="inferred from homology"/>
<dbReference type="InterPro" id="IPR003029">
    <property type="entry name" value="S1_domain"/>
</dbReference>
<dbReference type="GO" id="GO:0016787">
    <property type="term" value="F:hydrolase activity"/>
    <property type="evidence" value="ECO:0007669"/>
    <property type="project" value="UniProtKB-KW"/>
</dbReference>
<dbReference type="Proteomes" id="UP000194798">
    <property type="component" value="Unassembled WGS sequence"/>
</dbReference>
<keyword evidence="15" id="KW-0694">RNA-binding</keyword>
<reference evidence="17 18" key="1">
    <citation type="submission" date="2016-12" db="EMBL/GenBank/DDBJ databases">
        <title>Thioflexothrix psekupsii D3 genome sequencing and assembly.</title>
        <authorList>
            <person name="Fomenkov A."/>
            <person name="Vincze T."/>
            <person name="Grabovich M."/>
            <person name="Anton B.P."/>
            <person name="Dubinina G."/>
            <person name="Orlova M."/>
            <person name="Belousova E."/>
            <person name="Roberts R.J."/>
        </authorList>
    </citation>
    <scope>NUCLEOTIDE SEQUENCE [LARGE SCALE GENOMIC DNA]</scope>
    <source>
        <strain evidence="17">D3</strain>
    </source>
</reference>
<dbReference type="OrthoDB" id="9804278at2"/>
<dbReference type="SUPFAM" id="SSF50249">
    <property type="entry name" value="Nucleic acid-binding proteins"/>
    <property type="match status" value="1"/>
</dbReference>
<keyword evidence="5" id="KW-0963">Cytoplasm</keyword>
<dbReference type="Gene3D" id="2.40.50.140">
    <property type="entry name" value="Nucleic acid-binding proteins"/>
    <property type="match status" value="1"/>
</dbReference>
<keyword evidence="13" id="KW-0378">Hydrolase</keyword>
<keyword evidence="18" id="KW-1185">Reference proteome</keyword>
<dbReference type="Pfam" id="PF10150">
    <property type="entry name" value="RNase_E_G"/>
    <property type="match status" value="2"/>
</dbReference>
<dbReference type="PANTHER" id="PTHR30001:SF0">
    <property type="entry name" value="RIBONUCLEASE G"/>
    <property type="match status" value="1"/>
</dbReference>
<evidence type="ECO:0000256" key="7">
    <source>
        <dbReference type="ARBA" id="ARBA00022555"/>
    </source>
</evidence>
<dbReference type="GO" id="GO:0046872">
    <property type="term" value="F:metal ion binding"/>
    <property type="evidence" value="ECO:0007669"/>
    <property type="project" value="UniProtKB-KW"/>
</dbReference>
<dbReference type="Pfam" id="PF20833">
    <property type="entry name" value="RNase_E_G_Thio"/>
    <property type="match status" value="1"/>
</dbReference>
<dbReference type="Gene3D" id="3.40.1260.20">
    <property type="entry name" value="Ribonuclease E, catalytic domain"/>
    <property type="match status" value="1"/>
</dbReference>
<evidence type="ECO:0000256" key="5">
    <source>
        <dbReference type="ARBA" id="ARBA00022490"/>
    </source>
</evidence>
<comment type="subcellular location">
    <subcellularLocation>
        <location evidence="2">Cytoplasm</location>
    </subcellularLocation>
</comment>
<comment type="similarity">
    <text evidence="3">Belongs to the RNase E/G family. RNase G subfamily.</text>
</comment>
<comment type="cofactor">
    <cofactor evidence="1">
        <name>Mg(2+)</name>
        <dbReference type="ChEBI" id="CHEBI:18420"/>
    </cofactor>
</comment>
<keyword evidence="7" id="KW-0820">tRNA-binding</keyword>
<dbReference type="CDD" id="cd04453">
    <property type="entry name" value="S1_RNase_E"/>
    <property type="match status" value="1"/>
</dbReference>
<evidence type="ECO:0000256" key="15">
    <source>
        <dbReference type="ARBA" id="ARBA00022884"/>
    </source>
</evidence>
<evidence type="ECO:0000256" key="12">
    <source>
        <dbReference type="ARBA" id="ARBA00022759"/>
    </source>
</evidence>
<gene>
    <name evidence="17" type="ORF">TPSD3_02150</name>
</gene>
<dbReference type="PANTHER" id="PTHR30001">
    <property type="entry name" value="RIBONUCLEASE"/>
    <property type="match status" value="1"/>
</dbReference>
<evidence type="ECO:0000256" key="11">
    <source>
        <dbReference type="ARBA" id="ARBA00022730"/>
    </source>
</evidence>
<dbReference type="RefSeq" id="WP_086486947.1">
    <property type="nucleotide sequence ID" value="NZ_MSLT01000006.1"/>
</dbReference>
<evidence type="ECO:0000256" key="9">
    <source>
        <dbReference type="ARBA" id="ARBA00022722"/>
    </source>
</evidence>
<dbReference type="EMBL" id="MSLT01000006">
    <property type="protein sequence ID" value="OUD15354.1"/>
    <property type="molecule type" value="Genomic_DNA"/>
</dbReference>
<evidence type="ECO:0000256" key="4">
    <source>
        <dbReference type="ARBA" id="ARBA00017719"/>
    </source>
</evidence>
<evidence type="ECO:0000256" key="14">
    <source>
        <dbReference type="ARBA" id="ARBA00022842"/>
    </source>
</evidence>
<dbReference type="SMART" id="SM00316">
    <property type="entry name" value="S1"/>
    <property type="match status" value="1"/>
</dbReference>
<dbReference type="AlphaFoldDB" id="A0A251XAJ0"/>
<feature type="domain" description="S1 motif" evidence="16">
    <location>
        <begin position="37"/>
        <end position="119"/>
    </location>
</feature>
<evidence type="ECO:0000256" key="6">
    <source>
        <dbReference type="ARBA" id="ARBA00022552"/>
    </source>
</evidence>
<evidence type="ECO:0000256" key="3">
    <source>
        <dbReference type="ARBA" id="ARBA00005663"/>
    </source>
</evidence>
<dbReference type="NCBIfam" id="TIGR00757">
    <property type="entry name" value="RNaseEG"/>
    <property type="match status" value="1"/>
</dbReference>
<evidence type="ECO:0000313" key="17">
    <source>
        <dbReference type="EMBL" id="OUD15354.1"/>
    </source>
</evidence>
<dbReference type="InterPro" id="IPR019307">
    <property type="entry name" value="RNA-bd_AU-1/RNase_E/G"/>
</dbReference>
<evidence type="ECO:0000256" key="8">
    <source>
        <dbReference type="ARBA" id="ARBA00022694"/>
    </source>
</evidence>
<dbReference type="GO" id="GO:0000049">
    <property type="term" value="F:tRNA binding"/>
    <property type="evidence" value="ECO:0007669"/>
    <property type="project" value="UniProtKB-KW"/>
</dbReference>
<keyword evidence="12" id="KW-0255">Endonuclease</keyword>
<evidence type="ECO:0000313" key="18">
    <source>
        <dbReference type="Proteomes" id="UP000194798"/>
    </source>
</evidence>
<evidence type="ECO:0000256" key="1">
    <source>
        <dbReference type="ARBA" id="ARBA00001946"/>
    </source>
</evidence>
<dbReference type="GO" id="GO:0004540">
    <property type="term" value="F:RNA nuclease activity"/>
    <property type="evidence" value="ECO:0007669"/>
    <property type="project" value="InterPro"/>
</dbReference>
<name>A0A251XAJ0_9GAMM</name>
<protein>
    <recommendedName>
        <fullName evidence="4">Ribonuclease G</fullName>
    </recommendedName>
</protein>
<comment type="caution">
    <text evidence="17">The sequence shown here is derived from an EMBL/GenBank/DDBJ whole genome shotgun (WGS) entry which is preliminary data.</text>
</comment>
<keyword evidence="8" id="KW-0819">tRNA processing</keyword>
<dbReference type="InterPro" id="IPR004659">
    <property type="entry name" value="RNase_E/G"/>
</dbReference>
<keyword evidence="11" id="KW-0699">rRNA-binding</keyword>
<evidence type="ECO:0000256" key="13">
    <source>
        <dbReference type="ARBA" id="ARBA00022801"/>
    </source>
</evidence>